<dbReference type="AlphaFoldDB" id="A0AAJ6NP98"/>
<dbReference type="Gene3D" id="3.90.550.10">
    <property type="entry name" value="Spore Coat Polysaccharide Biosynthesis Protein SpsA, Chain A"/>
    <property type="match status" value="1"/>
</dbReference>
<proteinExistence type="predicted"/>
<gene>
    <name evidence="1" type="ORF">QI031_20050</name>
</gene>
<accession>A0AAJ6NP98</accession>
<keyword evidence="2" id="KW-1185">Reference proteome</keyword>
<dbReference type="Proteomes" id="UP001223520">
    <property type="component" value="Chromosome"/>
</dbReference>
<evidence type="ECO:0000313" key="1">
    <source>
        <dbReference type="EMBL" id="WGV24082.1"/>
    </source>
</evidence>
<dbReference type="KEGG" id="hbq:QI031_20050"/>
<dbReference type="InterPro" id="IPR029044">
    <property type="entry name" value="Nucleotide-diphossugar_trans"/>
</dbReference>
<organism evidence="1 2">
    <name type="scientific">Halotia branconii CENA392</name>
    <dbReference type="NCBI Taxonomy" id="1539056"/>
    <lineage>
        <taxon>Bacteria</taxon>
        <taxon>Bacillati</taxon>
        <taxon>Cyanobacteriota</taxon>
        <taxon>Cyanophyceae</taxon>
        <taxon>Nostocales</taxon>
        <taxon>Nodulariaceae</taxon>
        <taxon>Halotia</taxon>
    </lineage>
</organism>
<evidence type="ECO:0000313" key="2">
    <source>
        <dbReference type="Proteomes" id="UP001223520"/>
    </source>
</evidence>
<dbReference type="EMBL" id="CP124543">
    <property type="protein sequence ID" value="WGV24082.1"/>
    <property type="molecule type" value="Genomic_DNA"/>
</dbReference>
<dbReference type="SUPFAM" id="SSF53448">
    <property type="entry name" value="Nucleotide-diphospho-sugar transferases"/>
    <property type="match status" value="1"/>
</dbReference>
<name>A0AAJ6NP98_9CYAN</name>
<sequence>MNARIVCTIVTKNYLAFARALAISLTEHNPDIKLYVLLADRVDEYFDPAKEPFEVIRLEELPDQQTVQRMCFYYTPFELCCALRGMLHEFIYENKLAHSWLFLDSDILIYNSLTEIFQQLETTSILLNPHLVAPIDHPNYDALEVRMLVSGIYNGGFIGLKRTDTTKNFIKWYKNRLTQYSFQRRGEGELNLLTADQSWLNLIPTFFPETVSLKHLGVNVGYWSLISHPVYQHENTYFIDDKPVIFIHFTGWNIFQPSIASRYLPLEKSTNIWEKIGTNYKKILLECGYENCKKYPYAFEAFNNKRKITLEMRYFYYESVYLYSDDLKLQELNPFCNYEYLNLMKKKNKVDRMFRNVLKIYQYDYLNAKFFQKSRESIKYEVLQKLSRIYEKIIPI</sequence>
<reference evidence="1 2" key="1">
    <citation type="journal article" date="2023" name="Limnol Oceanogr Lett">
        <title>Environmental adaptations by the intertidal Antarctic cyanobacterium Halotia branconii CENA392 as revealed using long-read genome sequencing.</title>
        <authorList>
            <person name="Dextro R.B."/>
            <person name="Delbaje E."/>
            <person name="Freitas P.N.N."/>
            <person name="Geraldes V."/>
            <person name="Pinto E."/>
            <person name="Long P.F."/>
            <person name="Fiore M.F."/>
        </authorList>
    </citation>
    <scope>NUCLEOTIDE SEQUENCE [LARGE SCALE GENOMIC DNA]</scope>
    <source>
        <strain evidence="1 2">CENA392</strain>
    </source>
</reference>
<protein>
    <submittedName>
        <fullName evidence="1">Uncharacterized protein</fullName>
    </submittedName>
</protein>
<dbReference type="RefSeq" id="WP_281481412.1">
    <property type="nucleotide sequence ID" value="NZ_CP124543.1"/>
</dbReference>